<gene>
    <name evidence="3" type="ORF">HJC23_006292</name>
</gene>
<dbReference type="EMBL" id="JABMIG020000298">
    <property type="protein sequence ID" value="KAL3782064.1"/>
    <property type="molecule type" value="Genomic_DNA"/>
</dbReference>
<dbReference type="Gene3D" id="3.80.10.10">
    <property type="entry name" value="Ribonuclease Inhibitor"/>
    <property type="match status" value="1"/>
</dbReference>
<evidence type="ECO:0000256" key="1">
    <source>
        <dbReference type="SAM" id="MobiDB-lite"/>
    </source>
</evidence>
<feature type="region of interest" description="Disordered" evidence="1">
    <location>
        <begin position="349"/>
        <end position="376"/>
    </location>
</feature>
<evidence type="ECO:0000256" key="2">
    <source>
        <dbReference type="SAM" id="Phobius"/>
    </source>
</evidence>
<feature type="compositionally biased region" description="Polar residues" evidence="1">
    <location>
        <begin position="662"/>
        <end position="676"/>
    </location>
</feature>
<keyword evidence="2" id="KW-0472">Membrane</keyword>
<keyword evidence="4" id="KW-1185">Reference proteome</keyword>
<dbReference type="InterPro" id="IPR032675">
    <property type="entry name" value="LRR_dom_sf"/>
</dbReference>
<accession>A0ABD3P1J4</accession>
<dbReference type="AlphaFoldDB" id="A0ABD3P1J4"/>
<feature type="compositionally biased region" description="Basic and acidic residues" evidence="1">
    <location>
        <begin position="677"/>
        <end position="688"/>
    </location>
</feature>
<feature type="region of interest" description="Disordered" evidence="1">
    <location>
        <begin position="35"/>
        <end position="65"/>
    </location>
</feature>
<comment type="caution">
    <text evidence="3">The sequence shown here is derived from an EMBL/GenBank/DDBJ whole genome shotgun (WGS) entry which is preliminary data.</text>
</comment>
<feature type="region of interest" description="Disordered" evidence="1">
    <location>
        <begin position="525"/>
        <end position="630"/>
    </location>
</feature>
<evidence type="ECO:0000313" key="4">
    <source>
        <dbReference type="Proteomes" id="UP001516023"/>
    </source>
</evidence>
<name>A0ABD3P1J4_9STRA</name>
<evidence type="ECO:0000313" key="3">
    <source>
        <dbReference type="EMBL" id="KAL3782064.1"/>
    </source>
</evidence>
<feature type="transmembrane region" description="Helical" evidence="2">
    <location>
        <begin position="709"/>
        <end position="729"/>
    </location>
</feature>
<keyword evidence="2" id="KW-1133">Transmembrane helix</keyword>
<feature type="compositionally biased region" description="Acidic residues" evidence="1">
    <location>
        <begin position="130"/>
        <end position="142"/>
    </location>
</feature>
<feature type="region of interest" description="Disordered" evidence="1">
    <location>
        <begin position="662"/>
        <end position="692"/>
    </location>
</feature>
<keyword evidence="2" id="KW-0812">Transmembrane</keyword>
<reference evidence="3 4" key="1">
    <citation type="journal article" date="2020" name="G3 (Bethesda)">
        <title>Improved Reference Genome for Cyclotella cryptica CCMP332, a Model for Cell Wall Morphogenesis, Salinity Adaptation, and Lipid Production in Diatoms (Bacillariophyta).</title>
        <authorList>
            <person name="Roberts W.R."/>
            <person name="Downey K.M."/>
            <person name="Ruck E.C."/>
            <person name="Traller J.C."/>
            <person name="Alverson A.J."/>
        </authorList>
    </citation>
    <scope>NUCLEOTIDE SEQUENCE [LARGE SCALE GENOMIC DNA]</scope>
    <source>
        <strain evidence="3 4">CCMP332</strain>
    </source>
</reference>
<organism evidence="3 4">
    <name type="scientific">Cyclotella cryptica</name>
    <dbReference type="NCBI Taxonomy" id="29204"/>
    <lineage>
        <taxon>Eukaryota</taxon>
        <taxon>Sar</taxon>
        <taxon>Stramenopiles</taxon>
        <taxon>Ochrophyta</taxon>
        <taxon>Bacillariophyta</taxon>
        <taxon>Coscinodiscophyceae</taxon>
        <taxon>Thalassiosirophycidae</taxon>
        <taxon>Stephanodiscales</taxon>
        <taxon>Stephanodiscaceae</taxon>
        <taxon>Cyclotella</taxon>
    </lineage>
</organism>
<dbReference type="Proteomes" id="UP001516023">
    <property type="component" value="Unassembled WGS sequence"/>
</dbReference>
<sequence>MANLSFLHQEEEAASAARSNGLEVMSIAGLSAPPYNNQYKGEEPQAPNHRSLESIHSNHRSPTTSYDNTATLAVVRIRAWDPANPQFSHHFTCSSAVLFDDGMLALGETGGRKIMLQTSRRPPLSHITEVDDEDGSADDDKNDDASLKRGESERDNFQTTRQIEEGENDVCAGSLVGITLEVNSSFPTFKNKQISWNIDDTIFLRKRLHLLPYNDMNHLVHLMEYNHPSLQTLIMDGLPPSIFTKVEAQLFADALGEKNTSIQYISMRYSNIDDDIAMIFALALVENSTLKRFSLEGNRLTNVAAKNFFTVIRQSNKTLEQLDMSNNPSIDADILDAVDQFMQQRELRRSLLNGPRRGSRTERRRSDPFVREGESGLHSQFESGVVICHESIIDGTFDPNVVSLDISPEPPELSASMAPLPTESFFQYMQRMNAATNTNIRFVPRNILSEGDNGTPNPPSLHQIRQPTFKTLANSVLASQRLYAERSGQLQRHSLRVMPTQQLQNTGDQFYQSRSAGNLHVSSRMAETNAPMHSQRSLDQGNQLDSLLSSRESSFTTLSSAQSRAQSAPSRQYLEKSFSHKTSGSSSEKARGPRELSNSVGAYHVNEPAPSRQNRAGGLSRSRPRMTQSQRMARIKALTNGVGNSSINDAYSGSSMNALNIHSSMNGSSRNDTYNDNDVRGTESEQGTRPRMTKSMLGLDDVETRLDCFVCVLIIVLVIALVVMIILYAV</sequence>
<feature type="compositionally biased region" description="Basic and acidic residues" evidence="1">
    <location>
        <begin position="359"/>
        <end position="375"/>
    </location>
</feature>
<protein>
    <submittedName>
        <fullName evidence="3">Uncharacterized protein</fullName>
    </submittedName>
</protein>
<dbReference type="SUPFAM" id="SSF52047">
    <property type="entry name" value="RNI-like"/>
    <property type="match status" value="1"/>
</dbReference>
<feature type="region of interest" description="Disordered" evidence="1">
    <location>
        <begin position="117"/>
        <end position="164"/>
    </location>
</feature>
<feature type="compositionally biased region" description="Polar residues" evidence="1">
    <location>
        <begin position="531"/>
        <end position="543"/>
    </location>
</feature>
<proteinExistence type="predicted"/>
<feature type="compositionally biased region" description="Basic and acidic residues" evidence="1">
    <location>
        <begin position="143"/>
        <end position="156"/>
    </location>
</feature>
<feature type="compositionally biased region" description="Low complexity" evidence="1">
    <location>
        <begin position="544"/>
        <end position="572"/>
    </location>
</feature>